<comment type="similarity">
    <text evidence="1">Belongs to the N(4)/N(6)-methyltransferase family.</text>
</comment>
<feature type="region of interest" description="Disordered" evidence="4">
    <location>
        <begin position="553"/>
        <end position="601"/>
    </location>
</feature>
<gene>
    <name evidence="6" type="ORF">BU14_0153s0046</name>
</gene>
<name>A0A1X6P8X0_PORUM</name>
<protein>
    <recommendedName>
        <fullName evidence="5">DNA methylase N-4/N-6 domain-containing protein</fullName>
    </recommendedName>
</protein>
<accession>A0A1X6P8X0</accession>
<feature type="compositionally biased region" description="Low complexity" evidence="4">
    <location>
        <begin position="585"/>
        <end position="600"/>
    </location>
</feature>
<feature type="compositionally biased region" description="Low complexity" evidence="4">
    <location>
        <begin position="1"/>
        <end position="27"/>
    </location>
</feature>
<evidence type="ECO:0000313" key="6">
    <source>
        <dbReference type="EMBL" id="OSX77304.1"/>
    </source>
</evidence>
<dbReference type="GO" id="GO:0003677">
    <property type="term" value="F:DNA binding"/>
    <property type="evidence" value="ECO:0007669"/>
    <property type="project" value="InterPro"/>
</dbReference>
<proteinExistence type="inferred from homology"/>
<evidence type="ECO:0000256" key="3">
    <source>
        <dbReference type="ARBA" id="ARBA00022679"/>
    </source>
</evidence>
<dbReference type="GO" id="GO:0008170">
    <property type="term" value="F:N-methyltransferase activity"/>
    <property type="evidence" value="ECO:0007669"/>
    <property type="project" value="InterPro"/>
</dbReference>
<evidence type="ECO:0000313" key="7">
    <source>
        <dbReference type="Proteomes" id="UP000218209"/>
    </source>
</evidence>
<keyword evidence="3" id="KW-0808">Transferase</keyword>
<feature type="compositionally biased region" description="Low complexity" evidence="4">
    <location>
        <begin position="503"/>
        <end position="517"/>
    </location>
</feature>
<evidence type="ECO:0000256" key="2">
    <source>
        <dbReference type="ARBA" id="ARBA00022603"/>
    </source>
</evidence>
<keyword evidence="7" id="KW-1185">Reference proteome</keyword>
<dbReference type="Gene3D" id="3.40.50.150">
    <property type="entry name" value="Vaccinia Virus protein VP39"/>
    <property type="match status" value="1"/>
</dbReference>
<dbReference type="SUPFAM" id="SSF53335">
    <property type="entry name" value="S-adenosyl-L-methionine-dependent methyltransferases"/>
    <property type="match status" value="1"/>
</dbReference>
<evidence type="ECO:0000256" key="4">
    <source>
        <dbReference type="SAM" id="MobiDB-lite"/>
    </source>
</evidence>
<dbReference type="GO" id="GO:0032259">
    <property type="term" value="P:methylation"/>
    <property type="evidence" value="ECO:0007669"/>
    <property type="project" value="UniProtKB-KW"/>
</dbReference>
<dbReference type="PRINTS" id="PR00508">
    <property type="entry name" value="S21N4MTFRASE"/>
</dbReference>
<dbReference type="InterPro" id="IPR002941">
    <property type="entry name" value="DNA_methylase_N4/N6"/>
</dbReference>
<dbReference type="CDD" id="cd08161">
    <property type="entry name" value="SET"/>
    <property type="match status" value="1"/>
</dbReference>
<dbReference type="Pfam" id="PF01555">
    <property type="entry name" value="N6_N4_Mtase"/>
    <property type="match status" value="1"/>
</dbReference>
<dbReference type="OrthoDB" id="5560686at2759"/>
<sequence>MPTPRVPAAGPPAETVAPATVTPTGVPHGAPTVPPDGPRAPVVRPARAQDEALVTDVEGVPIANWREQSPNATCWVHLSMVRYWTDIRPVHDEHVVDVGVTSLKEYAQAPCAGRKVEGEDAVVLVSGHARFEAALRGARNGTFADRFHRLPMLLAKDAVSQASAANPRDGSRTVEAIGLQWVAENVKAMAAMDVVLAAVVVRDEVVNEHLEKLPSDAARAAYWPKVSIVQLKTRVTSMAPTSTSSTALLAKLSQERTYLWYAVLMWCKAWVTWNLHRARSAGGTPVDTRLWELLLFMSHRLEQLQDVLVDADGPAEQAPPVAPTDASAATGGGPSSRVATPVPAPGFVSSVGGLGVIVRDRPPDRTPRVRVDALVCRYPVALQWRDLSGFAWPKVSSGRREMAMRDRLAALAATPRRTEKGAAHTAAVAGALRRWQVMVSYIQTRPDEGQAGIDKVRRAAAKKQSKHLLPMPGTGKGIKRKAADMDADEDDQGDGLVPRDRGAPASATAAGSAAGGAVPELLDDPLDPVSGPLSTLDERVWLVLQLMADVREGKAHPDGDDDGDGTTRGRGTGQTLSAKKQKRLSASAKGKSVAGAAASKTPGAVVERDVRTVRVSYAAMIVNRSWDVVAAKCGYADAMTMFWPYLVWCAEECKLKPLLHPSDGFSPRCQRYRLFHGLPTSMDPDVVDPVALATFTNSPDDDRLLRKAAAQYERHMSDVLGSPELWSATYEPLSRQTDRGKVSVCSFLPHESALVGGVVPVLVPSLRELWLDDEAPAKLADGAPSSDILDAVADGRPFSAVSVADVRLIEGALAARVHMVSCNFWQFPTANLKNKIQLAYLDPPYGTRLERGEPNSAHDRLSERDMLAVARDVTGMVRHGGQLIIQCSDLQFPKWHAILSNLRTATALKGRSEPEWSVDPCSMVSVSSNGGGGGRSSTTLANWVDKAIHATRKGGGAGTHRMVSYKNHNHTSSPLPAHCNAITNVAPPGPLEIVYNEDGKWLRPEQKSVGCVRELVSRFSHPGDSVLDLFMGTGTTAVACVQTRRTFYGCDVDDVVVKAARRRTYFAFVDWAKANQGAGGVTPQLLDAVQRVAAELAARRPQPSSSTKWLLSALTLKAGEPAHTRVPTHIVHFLVSLATTVANDFFTVKGLDDLLVQPVHDWPQQMRAVFECADTATVRAADATACRVRVASSGVPFGGLGVFVSHPGGLRVGDQVGSMWGGLVFKDLRLKTLQDHPHRPYGTMRGTARITHQTFSRNAHLVPLKARRGAPPPPKVWLVPSVGCACGYINHYGAVSGAEKVNFQADGSTLSRKPNVHLRLRPLKCPSDMVHPDLLTVVATADVAFGEELFLDYGADFDWGRVNAMLAASSGTTPQSA</sequence>
<feature type="region of interest" description="Disordered" evidence="4">
    <location>
        <begin position="313"/>
        <end position="341"/>
    </location>
</feature>
<keyword evidence="2" id="KW-0489">Methyltransferase</keyword>
<dbReference type="Proteomes" id="UP000218209">
    <property type="component" value="Unassembled WGS sequence"/>
</dbReference>
<dbReference type="InterPro" id="IPR002052">
    <property type="entry name" value="DNA_methylase_N6_adenine_CS"/>
</dbReference>
<evidence type="ECO:0000259" key="5">
    <source>
        <dbReference type="Pfam" id="PF01555"/>
    </source>
</evidence>
<feature type="region of interest" description="Disordered" evidence="4">
    <location>
        <begin position="1"/>
        <end position="39"/>
    </location>
</feature>
<feature type="domain" description="DNA methylase N-4/N-6" evidence="5">
    <location>
        <begin position="1004"/>
        <end position="1060"/>
    </location>
</feature>
<dbReference type="InterPro" id="IPR001091">
    <property type="entry name" value="RM_Methyltransferase"/>
</dbReference>
<dbReference type="PROSITE" id="PS00092">
    <property type="entry name" value="N6_MTASE"/>
    <property type="match status" value="1"/>
</dbReference>
<dbReference type="EMBL" id="KV918842">
    <property type="protein sequence ID" value="OSX77304.1"/>
    <property type="molecule type" value="Genomic_DNA"/>
</dbReference>
<feature type="region of interest" description="Disordered" evidence="4">
    <location>
        <begin position="461"/>
        <end position="517"/>
    </location>
</feature>
<evidence type="ECO:0000256" key="1">
    <source>
        <dbReference type="ARBA" id="ARBA00006594"/>
    </source>
</evidence>
<organism evidence="6 7">
    <name type="scientific">Porphyra umbilicalis</name>
    <name type="common">Purple laver</name>
    <name type="synonym">Red alga</name>
    <dbReference type="NCBI Taxonomy" id="2786"/>
    <lineage>
        <taxon>Eukaryota</taxon>
        <taxon>Rhodophyta</taxon>
        <taxon>Bangiophyceae</taxon>
        <taxon>Bangiales</taxon>
        <taxon>Bangiaceae</taxon>
        <taxon>Porphyra</taxon>
    </lineage>
</organism>
<dbReference type="InterPro" id="IPR029063">
    <property type="entry name" value="SAM-dependent_MTases_sf"/>
</dbReference>
<reference evidence="6 7" key="1">
    <citation type="submission" date="2017-03" db="EMBL/GenBank/DDBJ databases">
        <title>WGS assembly of Porphyra umbilicalis.</title>
        <authorList>
            <person name="Brawley S.H."/>
            <person name="Blouin N.A."/>
            <person name="Ficko-Blean E."/>
            <person name="Wheeler G.L."/>
            <person name="Lohr M."/>
            <person name="Goodson H.V."/>
            <person name="Jenkins J.W."/>
            <person name="Blaby-Haas C.E."/>
            <person name="Helliwell K.E."/>
            <person name="Chan C."/>
            <person name="Marriage T."/>
            <person name="Bhattacharya D."/>
            <person name="Klein A.S."/>
            <person name="Badis Y."/>
            <person name="Brodie J."/>
            <person name="Cao Y."/>
            <person name="Collen J."/>
            <person name="Dittami S.M."/>
            <person name="Gachon C.M."/>
            <person name="Green B.R."/>
            <person name="Karpowicz S."/>
            <person name="Kim J.W."/>
            <person name="Kudahl U."/>
            <person name="Lin S."/>
            <person name="Michel G."/>
            <person name="Mittag M."/>
            <person name="Olson B.J."/>
            <person name="Pangilinan J."/>
            <person name="Peng Y."/>
            <person name="Qiu H."/>
            <person name="Shu S."/>
            <person name="Singer J.T."/>
            <person name="Smith A.G."/>
            <person name="Sprecher B.N."/>
            <person name="Wagner V."/>
            <person name="Wang W."/>
            <person name="Wang Z.-Y."/>
            <person name="Yan J."/>
            <person name="Yarish C."/>
            <person name="Zoeuner-Riek S."/>
            <person name="Zhuang Y."/>
            <person name="Zou Y."/>
            <person name="Lindquist E.A."/>
            <person name="Grimwood J."/>
            <person name="Barry K."/>
            <person name="Rokhsar D.S."/>
            <person name="Schmutz J."/>
            <person name="Stiller J.W."/>
            <person name="Grossman A.R."/>
            <person name="Prochnik S.E."/>
        </authorList>
    </citation>
    <scope>NUCLEOTIDE SEQUENCE [LARGE SCALE GENOMIC DNA]</scope>
    <source>
        <strain evidence="6">4086291</strain>
    </source>
</reference>